<evidence type="ECO:0000256" key="4">
    <source>
        <dbReference type="ARBA" id="ARBA00022670"/>
    </source>
</evidence>
<dbReference type="VEuPathDB" id="FungiDB:PADG_02232"/>
<evidence type="ECO:0000259" key="9">
    <source>
        <dbReference type="PROSITE" id="PS50235"/>
    </source>
</evidence>
<feature type="compositionally biased region" description="Polar residues" evidence="8">
    <location>
        <begin position="610"/>
        <end position="639"/>
    </location>
</feature>
<evidence type="ECO:0000256" key="7">
    <source>
        <dbReference type="ARBA" id="ARBA00022807"/>
    </source>
</evidence>
<dbReference type="GO" id="GO:0005829">
    <property type="term" value="C:cytosol"/>
    <property type="evidence" value="ECO:0007669"/>
    <property type="project" value="TreeGrafter"/>
</dbReference>
<dbReference type="AlphaFoldDB" id="C1G266"/>
<comment type="similarity">
    <text evidence="2">Belongs to the peptidase C19 family.</text>
</comment>
<dbReference type="PROSITE" id="PS50235">
    <property type="entry name" value="USP_3"/>
    <property type="match status" value="1"/>
</dbReference>
<feature type="region of interest" description="Disordered" evidence="8">
    <location>
        <begin position="320"/>
        <end position="346"/>
    </location>
</feature>
<dbReference type="PANTHER" id="PTHR24006">
    <property type="entry name" value="UBIQUITIN CARBOXYL-TERMINAL HYDROLASE"/>
    <property type="match status" value="1"/>
</dbReference>
<gene>
    <name evidence="10" type="ORF">PADG_02232</name>
</gene>
<name>C1G266_PARBD</name>
<dbReference type="GO" id="GO:0006508">
    <property type="term" value="P:proteolysis"/>
    <property type="evidence" value="ECO:0007669"/>
    <property type="project" value="UniProtKB-KW"/>
</dbReference>
<evidence type="ECO:0000256" key="6">
    <source>
        <dbReference type="ARBA" id="ARBA00022801"/>
    </source>
</evidence>
<evidence type="ECO:0000256" key="5">
    <source>
        <dbReference type="ARBA" id="ARBA00022786"/>
    </source>
</evidence>
<dbReference type="InParanoid" id="C1G266"/>
<organism evidence="10 11">
    <name type="scientific">Paracoccidioides brasiliensis (strain Pb18)</name>
    <dbReference type="NCBI Taxonomy" id="502780"/>
    <lineage>
        <taxon>Eukaryota</taxon>
        <taxon>Fungi</taxon>
        <taxon>Dikarya</taxon>
        <taxon>Ascomycota</taxon>
        <taxon>Pezizomycotina</taxon>
        <taxon>Eurotiomycetes</taxon>
        <taxon>Eurotiomycetidae</taxon>
        <taxon>Onygenales</taxon>
        <taxon>Ajellomycetaceae</taxon>
        <taxon>Paracoccidioides</taxon>
    </lineage>
</organism>
<dbReference type="InterPro" id="IPR001394">
    <property type="entry name" value="Peptidase_C19_UCH"/>
</dbReference>
<keyword evidence="6" id="KW-0378">Hydrolase</keyword>
<dbReference type="Gene3D" id="3.90.70.10">
    <property type="entry name" value="Cysteine proteinases"/>
    <property type="match status" value="2"/>
</dbReference>
<dbReference type="STRING" id="502780.C1G266"/>
<dbReference type="SUPFAM" id="SSF54001">
    <property type="entry name" value="Cysteine proteinases"/>
    <property type="match status" value="1"/>
</dbReference>
<dbReference type="OrthoDB" id="6287070at2759"/>
<dbReference type="eggNOG" id="ENOG502RZJR">
    <property type="taxonomic scope" value="Eukaryota"/>
</dbReference>
<evidence type="ECO:0000313" key="11">
    <source>
        <dbReference type="Proteomes" id="UP000001628"/>
    </source>
</evidence>
<evidence type="ECO:0000256" key="1">
    <source>
        <dbReference type="ARBA" id="ARBA00000707"/>
    </source>
</evidence>
<dbReference type="KEGG" id="pbn:PADG_02232"/>
<feature type="compositionally biased region" description="Polar residues" evidence="8">
    <location>
        <begin position="322"/>
        <end position="342"/>
    </location>
</feature>
<keyword evidence="5" id="KW-0833">Ubl conjugation pathway</keyword>
<dbReference type="GeneID" id="22581747"/>
<dbReference type="OMA" id="AECGWED"/>
<keyword evidence="11" id="KW-1185">Reference proteome</keyword>
<dbReference type="RefSeq" id="XP_010757266.1">
    <property type="nucleotide sequence ID" value="XM_010758964.1"/>
</dbReference>
<evidence type="ECO:0000256" key="2">
    <source>
        <dbReference type="ARBA" id="ARBA00009085"/>
    </source>
</evidence>
<protein>
    <recommendedName>
        <fullName evidence="3">ubiquitinyl hydrolase 1</fullName>
        <ecNumber evidence="3">3.4.19.12</ecNumber>
    </recommendedName>
</protein>
<dbReference type="GO" id="GO:0004843">
    <property type="term" value="F:cysteine-type deubiquitinase activity"/>
    <property type="evidence" value="ECO:0007669"/>
    <property type="project" value="UniProtKB-EC"/>
</dbReference>
<dbReference type="HOGENOM" id="CLU_009919_1_0_1"/>
<dbReference type="PANTHER" id="PTHR24006:SF722">
    <property type="entry name" value="UBIQUITIN CARBOXYL-TERMINAL HYDROLASE 48"/>
    <property type="match status" value="1"/>
</dbReference>
<feature type="domain" description="USP" evidence="9">
    <location>
        <begin position="129"/>
        <end position="561"/>
    </location>
</feature>
<dbReference type="Proteomes" id="UP000001628">
    <property type="component" value="Unassembled WGS sequence"/>
</dbReference>
<dbReference type="GO" id="GO:0016579">
    <property type="term" value="P:protein deubiquitination"/>
    <property type="evidence" value="ECO:0007669"/>
    <property type="project" value="InterPro"/>
</dbReference>
<proteinExistence type="inferred from homology"/>
<accession>C1G266</accession>
<keyword evidence="7" id="KW-0788">Thiol protease</keyword>
<dbReference type="EMBL" id="KN275958">
    <property type="protein sequence ID" value="EEH46082.2"/>
    <property type="molecule type" value="Genomic_DNA"/>
</dbReference>
<dbReference type="EC" id="3.4.19.12" evidence="3"/>
<dbReference type="GO" id="GO:0005634">
    <property type="term" value="C:nucleus"/>
    <property type="evidence" value="ECO:0007669"/>
    <property type="project" value="UniProtKB-SubCell"/>
</dbReference>
<dbReference type="Pfam" id="PF00443">
    <property type="entry name" value="UCH"/>
    <property type="match status" value="1"/>
</dbReference>
<keyword evidence="4" id="KW-0645">Protease</keyword>
<dbReference type="InterPro" id="IPR050164">
    <property type="entry name" value="Peptidase_C19"/>
</dbReference>
<sequence>MTGISAFLPRRDKRSKSRNAFPSKWRIPLRSNVAPTADQKLFAPLKLFSVDKSDLSHTIDIGKEDLKIEEIQSQLLKLGVTVLGESQIRYALRSEISHGDVDEALEFLVLLEDSLHGIINSYNPSIKLLGAENRNGVTCYLDALLFAMFARLDSFEVILHGSYDDEHEPQQNLSMLLRLWVNLLRSGKLITKDITKQVQDALAQCGWHDAAQSQQQDVSEAFTFITEQLNLPLLTLKMDIFHTGKEEAGNDHKYINERLLQVAIPTETADSKSITLEDCLEAYFNNQIAVKRYLDRKYTEMSVYSTDSVTKDGLSYIETSDLETSPTSDSPISRSFSGSTKVTDPPVYMSHTPSPIHLKAHTRSSSIIVNRFIPEDNSNEGGDNTNAVTPNRLRRGTFRKEVLLPAWQMFSLIPWYTDSVRCHDAASAVDFSSKRPILGICLKRYSVLPNGNTVRLDTFVDIPIEIGLPYFIQDDEMEDGGPLYRNFKLSLQSAICHRGNSIESGHYIALARGTPSDNHDGSMSCRHWMRFDDLTDERITIVDIESAIREESPYLLFYRIVPIDSDSESASRARPSSSYGEPGSSAKVSSKSSLEGINSITSVVDGGSDAKSNGASPETNLNQRSDANALSDLNSTKTVPENGKEAASGGEEGVCSTSSCRSLPILKDSSSASQNELELGNNDVPHSHSTSMNGTIITVEPIPDGDFEMNGTDSFDGEKRKKSKHAKVYKENTQKVPKHKNHHSLKKRGGKLERECIVI</sequence>
<evidence type="ECO:0000313" key="10">
    <source>
        <dbReference type="EMBL" id="EEH46082.2"/>
    </source>
</evidence>
<feature type="compositionally biased region" description="Low complexity" evidence="8">
    <location>
        <begin position="568"/>
        <end position="593"/>
    </location>
</feature>
<evidence type="ECO:0000256" key="8">
    <source>
        <dbReference type="SAM" id="MobiDB-lite"/>
    </source>
</evidence>
<feature type="region of interest" description="Disordered" evidence="8">
    <location>
        <begin position="568"/>
        <end position="692"/>
    </location>
</feature>
<reference evidence="10 11" key="1">
    <citation type="journal article" date="2011" name="PLoS Genet.">
        <title>Comparative genomic analysis of human fungal pathogens causing paracoccidioidomycosis.</title>
        <authorList>
            <person name="Desjardins C.A."/>
            <person name="Champion M.D."/>
            <person name="Holder J.W."/>
            <person name="Muszewska A."/>
            <person name="Goldberg J."/>
            <person name="Bailao A.M."/>
            <person name="Brigido M.M."/>
            <person name="Ferreira M.E."/>
            <person name="Garcia A.M."/>
            <person name="Grynberg M."/>
            <person name="Gujja S."/>
            <person name="Heiman D.I."/>
            <person name="Henn M.R."/>
            <person name="Kodira C.D."/>
            <person name="Leon-Narvaez H."/>
            <person name="Longo L.V."/>
            <person name="Ma L.J."/>
            <person name="Malavazi I."/>
            <person name="Matsuo A.L."/>
            <person name="Morais F.V."/>
            <person name="Pereira M."/>
            <person name="Rodriguez-Brito S."/>
            <person name="Sakthikumar S."/>
            <person name="Salem-Izacc S.M."/>
            <person name="Sykes S.M."/>
            <person name="Teixeira M.M."/>
            <person name="Vallejo M.C."/>
            <person name="Walter M.E."/>
            <person name="Yandava C."/>
            <person name="Young S."/>
            <person name="Zeng Q."/>
            <person name="Zucker J."/>
            <person name="Felipe M.S."/>
            <person name="Goldman G.H."/>
            <person name="Haas B.J."/>
            <person name="McEwen J.G."/>
            <person name="Nino-Vega G."/>
            <person name="Puccia R."/>
            <person name="San-Blas G."/>
            <person name="Soares C.M."/>
            <person name="Birren B.W."/>
            <person name="Cuomo C.A."/>
        </authorList>
    </citation>
    <scope>NUCLEOTIDE SEQUENCE [LARGE SCALE GENOMIC DNA]</scope>
    <source>
        <strain evidence="10 11">Pb18</strain>
    </source>
</reference>
<dbReference type="InterPro" id="IPR028889">
    <property type="entry name" value="USP"/>
</dbReference>
<evidence type="ECO:0000256" key="3">
    <source>
        <dbReference type="ARBA" id="ARBA00012759"/>
    </source>
</evidence>
<dbReference type="InterPro" id="IPR038765">
    <property type="entry name" value="Papain-like_cys_pep_sf"/>
</dbReference>
<comment type="catalytic activity">
    <reaction evidence="1">
        <text>Thiol-dependent hydrolysis of ester, thioester, amide, peptide and isopeptide bonds formed by the C-terminal Gly of ubiquitin (a 76-residue protein attached to proteins as an intracellular targeting signal).</text>
        <dbReference type="EC" id="3.4.19.12"/>
    </reaction>
</comment>